<dbReference type="Pfam" id="PF12927">
    <property type="entry name" value="DUF3835"/>
    <property type="match status" value="1"/>
</dbReference>
<feature type="region of interest" description="Disordered" evidence="2">
    <location>
        <begin position="175"/>
        <end position="246"/>
    </location>
</feature>
<dbReference type="PANTHER" id="PTHR15111:SF0">
    <property type="entry name" value="UNCONVENTIONAL PREFOLDIN RPB5 INTERACTOR 1"/>
    <property type="match status" value="1"/>
</dbReference>
<dbReference type="GO" id="GO:0003714">
    <property type="term" value="F:transcription corepressor activity"/>
    <property type="evidence" value="ECO:0007669"/>
    <property type="project" value="TreeGrafter"/>
</dbReference>
<organism evidence="4 5">
    <name type="scientific">Piedraia hortae CBS 480.64</name>
    <dbReference type="NCBI Taxonomy" id="1314780"/>
    <lineage>
        <taxon>Eukaryota</taxon>
        <taxon>Fungi</taxon>
        <taxon>Dikarya</taxon>
        <taxon>Ascomycota</taxon>
        <taxon>Pezizomycotina</taxon>
        <taxon>Dothideomycetes</taxon>
        <taxon>Dothideomycetidae</taxon>
        <taxon>Capnodiales</taxon>
        <taxon>Piedraiaceae</taxon>
        <taxon>Piedraia</taxon>
    </lineage>
</organism>
<dbReference type="GO" id="GO:0019212">
    <property type="term" value="F:phosphatase inhibitor activity"/>
    <property type="evidence" value="ECO:0007669"/>
    <property type="project" value="TreeGrafter"/>
</dbReference>
<evidence type="ECO:0000256" key="2">
    <source>
        <dbReference type="SAM" id="MobiDB-lite"/>
    </source>
</evidence>
<evidence type="ECO:0000259" key="3">
    <source>
        <dbReference type="Pfam" id="PF12927"/>
    </source>
</evidence>
<feature type="coiled-coil region" evidence="1">
    <location>
        <begin position="88"/>
        <end position="115"/>
    </location>
</feature>
<dbReference type="PANTHER" id="PTHR15111">
    <property type="entry name" value="RNA POLYMERASE II SUBUNIT 5-MEDIATING PROTEIN NNX3"/>
    <property type="match status" value="1"/>
</dbReference>
<gene>
    <name evidence="4" type="ORF">K470DRAFT_264658</name>
</gene>
<feature type="region of interest" description="Disordered" evidence="2">
    <location>
        <begin position="418"/>
        <end position="513"/>
    </location>
</feature>
<protein>
    <recommendedName>
        <fullName evidence="3">DUF3835 domain-containing protein</fullName>
    </recommendedName>
</protein>
<dbReference type="InterPro" id="IPR024325">
    <property type="entry name" value="DUF3835"/>
</dbReference>
<dbReference type="Proteomes" id="UP000799421">
    <property type="component" value="Unassembled WGS sequence"/>
</dbReference>
<dbReference type="OrthoDB" id="21413at2759"/>
<accession>A0A6A7BY86</accession>
<dbReference type="AlphaFoldDB" id="A0A6A7BY86"/>
<dbReference type="GO" id="GO:0000122">
    <property type="term" value="P:negative regulation of transcription by RNA polymerase II"/>
    <property type="evidence" value="ECO:0007669"/>
    <property type="project" value="TreeGrafter"/>
</dbReference>
<dbReference type="InterPro" id="IPR039553">
    <property type="entry name" value="Prefoldin-like"/>
</dbReference>
<feature type="region of interest" description="Disordered" evidence="2">
    <location>
        <begin position="353"/>
        <end position="390"/>
    </location>
</feature>
<evidence type="ECO:0000256" key="1">
    <source>
        <dbReference type="SAM" id="Coils"/>
    </source>
</evidence>
<feature type="compositionally biased region" description="Low complexity" evidence="2">
    <location>
        <begin position="428"/>
        <end position="440"/>
    </location>
</feature>
<evidence type="ECO:0000313" key="4">
    <source>
        <dbReference type="EMBL" id="KAF2860181.1"/>
    </source>
</evidence>
<feature type="domain" description="DUF3835" evidence="3">
    <location>
        <begin position="515"/>
        <end position="590"/>
    </location>
</feature>
<proteinExistence type="predicted"/>
<evidence type="ECO:0000313" key="5">
    <source>
        <dbReference type="Proteomes" id="UP000799421"/>
    </source>
</evidence>
<name>A0A6A7BY86_9PEZI</name>
<dbReference type="InterPro" id="IPR052255">
    <property type="entry name" value="RNA_pol_II_subunit5-mediator"/>
</dbReference>
<dbReference type="EMBL" id="MU005984">
    <property type="protein sequence ID" value="KAF2860181.1"/>
    <property type="molecule type" value="Genomic_DNA"/>
</dbReference>
<reference evidence="4" key="1">
    <citation type="journal article" date="2020" name="Stud. Mycol.">
        <title>101 Dothideomycetes genomes: a test case for predicting lifestyles and emergence of pathogens.</title>
        <authorList>
            <person name="Haridas S."/>
            <person name="Albert R."/>
            <person name="Binder M."/>
            <person name="Bloem J."/>
            <person name="Labutti K."/>
            <person name="Salamov A."/>
            <person name="Andreopoulos B."/>
            <person name="Baker S."/>
            <person name="Barry K."/>
            <person name="Bills G."/>
            <person name="Bluhm B."/>
            <person name="Cannon C."/>
            <person name="Castanera R."/>
            <person name="Culley D."/>
            <person name="Daum C."/>
            <person name="Ezra D."/>
            <person name="Gonzalez J."/>
            <person name="Henrissat B."/>
            <person name="Kuo A."/>
            <person name="Liang C."/>
            <person name="Lipzen A."/>
            <person name="Lutzoni F."/>
            <person name="Magnuson J."/>
            <person name="Mondo S."/>
            <person name="Nolan M."/>
            <person name="Ohm R."/>
            <person name="Pangilinan J."/>
            <person name="Park H.-J."/>
            <person name="Ramirez L."/>
            <person name="Alfaro M."/>
            <person name="Sun H."/>
            <person name="Tritt A."/>
            <person name="Yoshinaga Y."/>
            <person name="Zwiers L.-H."/>
            <person name="Turgeon B."/>
            <person name="Goodwin S."/>
            <person name="Spatafora J."/>
            <person name="Crous P."/>
            <person name="Grigoriev I."/>
        </authorList>
    </citation>
    <scope>NUCLEOTIDE SEQUENCE</scope>
    <source>
        <strain evidence="4">CBS 480.64</strain>
    </source>
</reference>
<dbReference type="Pfam" id="PF13758">
    <property type="entry name" value="Prefoldin_3"/>
    <property type="match status" value="1"/>
</dbReference>
<feature type="compositionally biased region" description="Polar residues" evidence="2">
    <location>
        <begin position="465"/>
        <end position="487"/>
    </location>
</feature>
<keyword evidence="5" id="KW-1185">Reference proteome</keyword>
<sequence length="593" mass="66686">MTQISLEERRKTLEETLQRLRCQLRQWHLWDAEYECLKEEIELLQPRVNHQTLAELCQAWNGDVVVESVIRELTGMDQESPRSGPLIMRDIDRRLEYVQQNIETLKRQFFDAEAKLEEFDFAARREAQDESGGLPLTEIEEELDENDNVVSSFVFEPEAQQARLIDSLRKVGVTSEDVKPKKPAITNASPPATPGAMASPATATGPEVDADATNGCTRPRLRKKSVSFAADTKTAPEPTRPESEEGKKCVTFAEKVAVAPAAPLPDTRTVQFCPMVEEIPVDTDAAARQKDLRGCFKVGDKVKILNDDDQVIDEHVILPEDEDEDDAQSRREMLKYYLNDVRHVVAQMDISNDYDEYDDDSSSHYTGSTYPDDASYHDHQSDDDDESAWSREKGPILTEEYHQSMKALEQRLLGSLDMGRKGSQENTSAKSSVSSDSQTSKGKKRVSFAEPPDASEPMPPHKMQKQQLPVTTPVSESIQERQPTTVNLPLRPSPVRSEKGSHNATGQANPPDQLLVETLVERPVSKTHEPPNPKLNELQQMDMTYQRLCNNMIQQCDGLTNNDDLNVDGLIEEKPDGTTKKISKFKAARLQRA</sequence>
<dbReference type="GO" id="GO:0003682">
    <property type="term" value="F:chromatin binding"/>
    <property type="evidence" value="ECO:0007669"/>
    <property type="project" value="TreeGrafter"/>
</dbReference>
<keyword evidence="1" id="KW-0175">Coiled coil</keyword>